<evidence type="ECO:0000259" key="15">
    <source>
        <dbReference type="PROSITE" id="PS50109"/>
    </source>
</evidence>
<dbReference type="PRINTS" id="PR00344">
    <property type="entry name" value="BCTRLSENSOR"/>
</dbReference>
<evidence type="ECO:0000256" key="5">
    <source>
        <dbReference type="ARBA" id="ARBA00022553"/>
    </source>
</evidence>
<dbReference type="InterPro" id="IPR004358">
    <property type="entry name" value="Sig_transdc_His_kin-like_C"/>
</dbReference>
<keyword evidence="5" id="KW-0597">Phosphoprotein</keyword>
<dbReference type="Pfam" id="PF02518">
    <property type="entry name" value="HATPase_c"/>
    <property type="match status" value="1"/>
</dbReference>
<keyword evidence="18" id="KW-1185">Reference proteome</keyword>
<dbReference type="Pfam" id="PF00672">
    <property type="entry name" value="HAMP"/>
    <property type="match status" value="1"/>
</dbReference>
<dbReference type="CDD" id="cd06225">
    <property type="entry name" value="HAMP"/>
    <property type="match status" value="1"/>
</dbReference>
<keyword evidence="6 17" id="KW-0808">Transferase</keyword>
<dbReference type="KEGG" id="jeo:JMA_14500"/>
<evidence type="ECO:0000256" key="7">
    <source>
        <dbReference type="ARBA" id="ARBA00022692"/>
    </source>
</evidence>
<evidence type="ECO:0000256" key="11">
    <source>
        <dbReference type="ARBA" id="ARBA00022989"/>
    </source>
</evidence>
<dbReference type="GO" id="GO:0000155">
    <property type="term" value="F:phosphorelay sensor kinase activity"/>
    <property type="evidence" value="ECO:0007669"/>
    <property type="project" value="InterPro"/>
</dbReference>
<accession>A0A0B5AQ26</accession>
<keyword evidence="12" id="KW-0902">Two-component regulatory system</keyword>
<evidence type="ECO:0000256" key="8">
    <source>
        <dbReference type="ARBA" id="ARBA00022741"/>
    </source>
</evidence>
<dbReference type="Pfam" id="PF00512">
    <property type="entry name" value="HisKA"/>
    <property type="match status" value="1"/>
</dbReference>
<name>A0A0B5AQ26_9BACL</name>
<evidence type="ECO:0000256" key="4">
    <source>
        <dbReference type="ARBA" id="ARBA00022475"/>
    </source>
</evidence>
<protein>
    <recommendedName>
        <fullName evidence="3">histidine kinase</fullName>
        <ecNumber evidence="3">2.7.13.3</ecNumber>
    </recommendedName>
</protein>
<gene>
    <name evidence="17" type="ORF">JMA_14500</name>
</gene>
<dbReference type="CDD" id="cd00075">
    <property type="entry name" value="HATPase"/>
    <property type="match status" value="1"/>
</dbReference>
<evidence type="ECO:0000256" key="10">
    <source>
        <dbReference type="ARBA" id="ARBA00022840"/>
    </source>
</evidence>
<dbReference type="EMBL" id="CP009416">
    <property type="protein sequence ID" value="AJD90767.1"/>
    <property type="molecule type" value="Genomic_DNA"/>
</dbReference>
<keyword evidence="10" id="KW-0067">ATP-binding</keyword>
<dbReference type="SMART" id="SM00388">
    <property type="entry name" value="HisKA"/>
    <property type="match status" value="1"/>
</dbReference>
<dbReference type="HOGENOM" id="CLU_000445_89_6_9"/>
<evidence type="ECO:0000256" key="14">
    <source>
        <dbReference type="SAM" id="Phobius"/>
    </source>
</evidence>
<dbReference type="FunFam" id="3.30.565.10:FF:000006">
    <property type="entry name" value="Sensor histidine kinase WalK"/>
    <property type="match status" value="1"/>
</dbReference>
<dbReference type="SMART" id="SM00387">
    <property type="entry name" value="HATPase_c"/>
    <property type="match status" value="1"/>
</dbReference>
<dbReference type="Gene3D" id="6.10.340.10">
    <property type="match status" value="1"/>
</dbReference>
<feature type="transmembrane region" description="Helical" evidence="14">
    <location>
        <begin position="7"/>
        <end position="30"/>
    </location>
</feature>
<keyword evidence="13 14" id="KW-0472">Membrane</keyword>
<evidence type="ECO:0000313" key="17">
    <source>
        <dbReference type="EMBL" id="AJD90767.1"/>
    </source>
</evidence>
<comment type="catalytic activity">
    <reaction evidence="1">
        <text>ATP + protein L-histidine = ADP + protein N-phospho-L-histidine.</text>
        <dbReference type="EC" id="2.7.13.3"/>
    </reaction>
</comment>
<dbReference type="InterPro" id="IPR036097">
    <property type="entry name" value="HisK_dim/P_sf"/>
</dbReference>
<dbReference type="EC" id="2.7.13.3" evidence="3"/>
<dbReference type="Proteomes" id="UP000031449">
    <property type="component" value="Chromosome"/>
</dbReference>
<evidence type="ECO:0000256" key="9">
    <source>
        <dbReference type="ARBA" id="ARBA00022777"/>
    </source>
</evidence>
<evidence type="ECO:0000256" key="6">
    <source>
        <dbReference type="ARBA" id="ARBA00022679"/>
    </source>
</evidence>
<evidence type="ECO:0000256" key="3">
    <source>
        <dbReference type="ARBA" id="ARBA00012438"/>
    </source>
</evidence>
<dbReference type="OrthoDB" id="9786919at2"/>
<dbReference type="SMART" id="SM00304">
    <property type="entry name" value="HAMP"/>
    <property type="match status" value="1"/>
</dbReference>
<dbReference type="CDD" id="cd00082">
    <property type="entry name" value="HisKA"/>
    <property type="match status" value="1"/>
</dbReference>
<keyword evidence="4" id="KW-1003">Cell membrane</keyword>
<dbReference type="FunFam" id="1.10.287.130:FF:000001">
    <property type="entry name" value="Two-component sensor histidine kinase"/>
    <property type="match status" value="1"/>
</dbReference>
<dbReference type="InterPro" id="IPR003661">
    <property type="entry name" value="HisK_dim/P_dom"/>
</dbReference>
<dbReference type="InterPro" id="IPR005467">
    <property type="entry name" value="His_kinase_dom"/>
</dbReference>
<evidence type="ECO:0000259" key="16">
    <source>
        <dbReference type="PROSITE" id="PS50885"/>
    </source>
</evidence>
<keyword evidence="8" id="KW-0547">Nucleotide-binding</keyword>
<organism evidence="17 18">
    <name type="scientific">Jeotgalibacillus malaysiensis</name>
    <dbReference type="NCBI Taxonomy" id="1508404"/>
    <lineage>
        <taxon>Bacteria</taxon>
        <taxon>Bacillati</taxon>
        <taxon>Bacillota</taxon>
        <taxon>Bacilli</taxon>
        <taxon>Bacillales</taxon>
        <taxon>Caryophanaceae</taxon>
        <taxon>Jeotgalibacillus</taxon>
    </lineage>
</organism>
<feature type="domain" description="Histidine kinase" evidence="15">
    <location>
        <begin position="239"/>
        <end position="450"/>
    </location>
</feature>
<evidence type="ECO:0000256" key="2">
    <source>
        <dbReference type="ARBA" id="ARBA00004651"/>
    </source>
</evidence>
<keyword evidence="11 14" id="KW-1133">Transmembrane helix</keyword>
<dbReference type="SUPFAM" id="SSF55874">
    <property type="entry name" value="ATPase domain of HSP90 chaperone/DNA topoisomerase II/histidine kinase"/>
    <property type="match status" value="1"/>
</dbReference>
<dbReference type="AlphaFoldDB" id="A0A0B5AQ26"/>
<evidence type="ECO:0000313" key="18">
    <source>
        <dbReference type="Proteomes" id="UP000031449"/>
    </source>
</evidence>
<dbReference type="PROSITE" id="PS50885">
    <property type="entry name" value="HAMP"/>
    <property type="match status" value="1"/>
</dbReference>
<dbReference type="PANTHER" id="PTHR45528:SF12">
    <property type="entry name" value="SENSOR HISTIDINE KINASE ARSS"/>
    <property type="match status" value="1"/>
</dbReference>
<comment type="subcellular location">
    <subcellularLocation>
        <location evidence="2">Cell membrane</location>
        <topology evidence="2">Multi-pass membrane protein</topology>
    </subcellularLocation>
</comment>
<dbReference type="SUPFAM" id="SSF47384">
    <property type="entry name" value="Homodimeric domain of signal transducing histidine kinase"/>
    <property type="match status" value="1"/>
</dbReference>
<dbReference type="InterPro" id="IPR003594">
    <property type="entry name" value="HATPase_dom"/>
</dbReference>
<dbReference type="STRING" id="1508404.JMA_14500"/>
<keyword evidence="7 14" id="KW-0812">Transmembrane</keyword>
<dbReference type="InterPro" id="IPR050398">
    <property type="entry name" value="HssS/ArlS-like"/>
</dbReference>
<dbReference type="InterPro" id="IPR003660">
    <property type="entry name" value="HAMP_dom"/>
</dbReference>
<evidence type="ECO:0000256" key="12">
    <source>
        <dbReference type="ARBA" id="ARBA00023012"/>
    </source>
</evidence>
<reference evidence="17 18" key="1">
    <citation type="submission" date="2014-08" db="EMBL/GenBank/DDBJ databases">
        <title>Complete genome of a marine bacteria Jeotgalibacillus malaysiensis.</title>
        <authorList>
            <person name="Yaakop A.S."/>
            <person name="Chan K.-G."/>
            <person name="Goh K.M."/>
        </authorList>
    </citation>
    <scope>NUCLEOTIDE SEQUENCE [LARGE SCALE GENOMIC DNA]</scope>
    <source>
        <strain evidence="17 18">D5</strain>
    </source>
</reference>
<dbReference type="GO" id="GO:0005524">
    <property type="term" value="F:ATP binding"/>
    <property type="evidence" value="ECO:0007669"/>
    <property type="project" value="UniProtKB-KW"/>
</dbReference>
<dbReference type="PANTHER" id="PTHR45528">
    <property type="entry name" value="SENSOR HISTIDINE KINASE CPXA"/>
    <property type="match status" value="1"/>
</dbReference>
<dbReference type="InterPro" id="IPR036890">
    <property type="entry name" value="HATPase_C_sf"/>
</dbReference>
<dbReference type="SUPFAM" id="SSF158472">
    <property type="entry name" value="HAMP domain-like"/>
    <property type="match status" value="1"/>
</dbReference>
<dbReference type="PROSITE" id="PS50109">
    <property type="entry name" value="HIS_KIN"/>
    <property type="match status" value="1"/>
</dbReference>
<dbReference type="BioCyc" id="JESP1508404:G14D9-10705-MONOMER"/>
<feature type="domain" description="HAMP" evidence="16">
    <location>
        <begin position="177"/>
        <end position="231"/>
    </location>
</feature>
<dbReference type="Gene3D" id="1.10.287.130">
    <property type="match status" value="1"/>
</dbReference>
<sequence length="450" mass="49617">MKLQNKIHLFTSGVFAILLLLISISIYVIFSNLTYSSELNSAELNAANTASGMISSAGIIPEGDLLRSFGPLDGATSILREDGTSLGTVTSVGQSALNNTENIFYNNQQAEIVDLEGGKYTFVSIPMIWTDGAVVNLQTYESIEPAVSNLQILRNTLALVTVLALIPVFISGRILGNLIMGPIRSMTGTMREIRKSGEFKRIPLEEKSKDELYQMGDSFNHMMNLLETNYEKQEQFVANASHELKTPLTVIESYADLIKRRGTDNPEVVAESVEAIHSEAIRMKDLTQQLLLLAKHGEQWNLSMETFNLKPLVEESAEAFKNAYNRDIVIRGEGPITANADKQKLKQLIYILIDNAIKYSEQEIIVALTKDGSTGKIMVEDKGIGIPESDLPKVFDRFYRVDKARTRKSGGSGLGLSLAKELSEALEMKLTLESIEGKGTTATIHFQAQS</sequence>
<dbReference type="Gene3D" id="3.30.565.10">
    <property type="entry name" value="Histidine kinase-like ATPase, C-terminal domain"/>
    <property type="match status" value="1"/>
</dbReference>
<keyword evidence="9 17" id="KW-0418">Kinase</keyword>
<evidence type="ECO:0000256" key="1">
    <source>
        <dbReference type="ARBA" id="ARBA00000085"/>
    </source>
</evidence>
<proteinExistence type="predicted"/>
<evidence type="ECO:0000256" key="13">
    <source>
        <dbReference type="ARBA" id="ARBA00023136"/>
    </source>
</evidence>
<dbReference type="GO" id="GO:0005886">
    <property type="term" value="C:plasma membrane"/>
    <property type="evidence" value="ECO:0007669"/>
    <property type="project" value="UniProtKB-SubCell"/>
</dbReference>